<dbReference type="CDD" id="cd17932">
    <property type="entry name" value="DEXQc_UvrD"/>
    <property type="match status" value="1"/>
</dbReference>
<dbReference type="InterPro" id="IPR022161">
    <property type="entry name" value="Helicase_IV_N"/>
</dbReference>
<dbReference type="InterPro" id="IPR014017">
    <property type="entry name" value="DNA_helicase_UvrD-like_C"/>
</dbReference>
<dbReference type="GO" id="GO:0005829">
    <property type="term" value="C:cytosol"/>
    <property type="evidence" value="ECO:0007669"/>
    <property type="project" value="TreeGrafter"/>
</dbReference>
<evidence type="ECO:0000256" key="10">
    <source>
        <dbReference type="PROSITE-ProRule" id="PRU00560"/>
    </source>
</evidence>
<dbReference type="STRING" id="988801.SAMN05216522_104209"/>
<dbReference type="CDD" id="cd18807">
    <property type="entry name" value="SF1_C_UvrD"/>
    <property type="match status" value="1"/>
</dbReference>
<keyword evidence="3 10" id="KW-0378">Hydrolase</keyword>
<dbReference type="GO" id="GO:0016887">
    <property type="term" value="F:ATP hydrolysis activity"/>
    <property type="evidence" value="ECO:0007669"/>
    <property type="project" value="RHEA"/>
</dbReference>
<comment type="catalytic activity">
    <reaction evidence="9">
        <text>ATP + H2O = ADP + phosphate + H(+)</text>
        <dbReference type="Rhea" id="RHEA:13065"/>
        <dbReference type="ChEBI" id="CHEBI:15377"/>
        <dbReference type="ChEBI" id="CHEBI:15378"/>
        <dbReference type="ChEBI" id="CHEBI:30616"/>
        <dbReference type="ChEBI" id="CHEBI:43474"/>
        <dbReference type="ChEBI" id="CHEBI:456216"/>
        <dbReference type="EC" id="5.6.2.4"/>
    </reaction>
</comment>
<dbReference type="Pfam" id="PF12462">
    <property type="entry name" value="Helicase_IV_N"/>
    <property type="match status" value="1"/>
</dbReference>
<dbReference type="PANTHER" id="PTHR11070">
    <property type="entry name" value="UVRD / RECB / PCRA DNA HELICASE FAMILY MEMBER"/>
    <property type="match status" value="1"/>
</dbReference>
<keyword evidence="6" id="KW-0413">Isomerase</keyword>
<dbReference type="InterPro" id="IPR027417">
    <property type="entry name" value="P-loop_NTPase"/>
</dbReference>
<evidence type="ECO:0000256" key="6">
    <source>
        <dbReference type="ARBA" id="ARBA00023235"/>
    </source>
</evidence>
<dbReference type="SUPFAM" id="SSF52540">
    <property type="entry name" value="P-loop containing nucleoside triphosphate hydrolases"/>
    <property type="match status" value="1"/>
</dbReference>
<feature type="domain" description="UvrD-like helicase ATP-binding" evidence="11">
    <location>
        <begin position="199"/>
        <end position="509"/>
    </location>
</feature>
<feature type="binding site" evidence="10">
    <location>
        <begin position="220"/>
        <end position="227"/>
    </location>
    <ligand>
        <name>ATP</name>
        <dbReference type="ChEBI" id="CHEBI:30616"/>
    </ligand>
</feature>
<dbReference type="InterPro" id="IPR013986">
    <property type="entry name" value="DExx_box_DNA_helicase_dom_sf"/>
</dbReference>
<dbReference type="InterPro" id="IPR000212">
    <property type="entry name" value="DNA_helicase_UvrD/REP"/>
</dbReference>
<dbReference type="Proteomes" id="UP000242515">
    <property type="component" value="Unassembled WGS sequence"/>
</dbReference>
<evidence type="ECO:0000256" key="4">
    <source>
        <dbReference type="ARBA" id="ARBA00022806"/>
    </source>
</evidence>
<dbReference type="AlphaFoldDB" id="A0A1H9HFY7"/>
<accession>A0A1H9HFY7</accession>
<sequence length="688" mass="78659">MARCMELKATSIGKKLAQHPYHRVRMLAAGVEVSGDHHEYIIPFNQLIGVRCKRGVVWGELEFQLADDKVVRLHGTEWSETQRFWQYLMKSWQSWTQQMVVISDQVLTDLQQFILDAVQKDRWLTQEALQGMQTHIHETLTALPLPSERLQAFPESYARWQFCHAWLTAPESQRQLRNRQWMTQLESRYAEFFATVESSPLNASQRQAVMNDEKSVLVLAGAGSGKTSVLVAKTAWLMMRKQAQAEQIVVLAFGRKAAEELNQRITLRTGASNVTAKTFHGLALAIIQQATNKQPIITELENNTAERHKLLLDQWVEQCSQKKAAANQWRQCLEEDLGWTLTETAYWQQPDIQKKIPLILDKWLGLVRMHGGTQAQMIEQAKEDERLLFSKRIKLMAPIVKAWKAALKAEGAVDFASLLEQACGLIEKGRFISPWKYLLIDEFQDISPQRAKLISLLRQQNKHSHLYVVGDDWQAIYRFAGAQLDLTTKFSHTFGEGAVCQLDTTYRFDQRQNDIAAQFIQQNPAQISKTIISTRPGSKKSVTLLYESQLEALFDKLSGFVTQQETILVLGRYHYLRPKVLDKAATRWPTLTIDFMTIHASKGREADYVILCGLNAGKDGFPAESQETIIERGLLVEQESYPYAEERRLAYVAMTRAKQRLWLLFDPKNASPFVDELKQSGVPVAKKP</sequence>
<keyword evidence="13" id="KW-1185">Reference proteome</keyword>
<keyword evidence="2 10" id="KW-0547">Nucleotide-binding</keyword>
<dbReference type="NCBIfam" id="NF008276">
    <property type="entry name" value="PRK11054.1"/>
    <property type="match status" value="1"/>
</dbReference>
<dbReference type="EMBL" id="FOGC01000004">
    <property type="protein sequence ID" value="SEQ61250.1"/>
    <property type="molecule type" value="Genomic_DNA"/>
</dbReference>
<comment type="catalytic activity">
    <reaction evidence="7">
        <text>Couples ATP hydrolysis with the unwinding of duplex DNA by translocating in the 3'-5' direction.</text>
        <dbReference type="EC" id="5.6.2.4"/>
    </reaction>
</comment>
<evidence type="ECO:0000256" key="9">
    <source>
        <dbReference type="ARBA" id="ARBA00048988"/>
    </source>
</evidence>
<dbReference type="Pfam" id="PF13361">
    <property type="entry name" value="UvrD_C"/>
    <property type="match status" value="1"/>
</dbReference>
<comment type="similarity">
    <text evidence="1">Belongs to the helicase family. UvrD subfamily.</text>
</comment>
<reference evidence="13" key="1">
    <citation type="submission" date="2016-10" db="EMBL/GenBank/DDBJ databases">
        <authorList>
            <person name="Varghese N."/>
            <person name="Submissions S."/>
        </authorList>
    </citation>
    <scope>NUCLEOTIDE SEQUENCE [LARGE SCALE GENOMIC DNA]</scope>
    <source>
        <strain evidence="13">8N4</strain>
    </source>
</reference>
<keyword evidence="4 10" id="KW-0347">Helicase</keyword>
<proteinExistence type="inferred from homology"/>
<evidence type="ECO:0000259" key="11">
    <source>
        <dbReference type="PROSITE" id="PS51198"/>
    </source>
</evidence>
<dbReference type="PANTHER" id="PTHR11070:SF63">
    <property type="entry name" value="DNA HELICASE IV"/>
    <property type="match status" value="1"/>
</dbReference>
<gene>
    <name evidence="12" type="ORF">SAMN05216522_104209</name>
</gene>
<dbReference type="GO" id="GO:0043138">
    <property type="term" value="F:3'-5' DNA helicase activity"/>
    <property type="evidence" value="ECO:0007669"/>
    <property type="project" value="UniProtKB-EC"/>
</dbReference>
<evidence type="ECO:0000313" key="12">
    <source>
        <dbReference type="EMBL" id="SEQ61250.1"/>
    </source>
</evidence>
<dbReference type="InterPro" id="IPR014016">
    <property type="entry name" value="UvrD-like_ATP-bd"/>
</dbReference>
<evidence type="ECO:0000256" key="8">
    <source>
        <dbReference type="ARBA" id="ARBA00034808"/>
    </source>
</evidence>
<evidence type="ECO:0000256" key="1">
    <source>
        <dbReference type="ARBA" id="ARBA00009922"/>
    </source>
</evidence>
<dbReference type="GO" id="GO:0005524">
    <property type="term" value="F:ATP binding"/>
    <property type="evidence" value="ECO:0007669"/>
    <property type="project" value="UniProtKB-UniRule"/>
</dbReference>
<protein>
    <recommendedName>
        <fullName evidence="8">DNA 3'-5' helicase</fullName>
        <ecNumber evidence="8">5.6.2.4</ecNumber>
    </recommendedName>
</protein>
<evidence type="ECO:0000256" key="5">
    <source>
        <dbReference type="ARBA" id="ARBA00022840"/>
    </source>
</evidence>
<dbReference type="EC" id="5.6.2.4" evidence="8"/>
<dbReference type="GO" id="GO:0000725">
    <property type="term" value="P:recombinational repair"/>
    <property type="evidence" value="ECO:0007669"/>
    <property type="project" value="TreeGrafter"/>
</dbReference>
<dbReference type="FunFam" id="3.40.50.300:FF:000975">
    <property type="entry name" value="DNA helicase"/>
    <property type="match status" value="1"/>
</dbReference>
<dbReference type="Pfam" id="PF00580">
    <property type="entry name" value="UvrD-helicase"/>
    <property type="match status" value="1"/>
</dbReference>
<evidence type="ECO:0000256" key="7">
    <source>
        <dbReference type="ARBA" id="ARBA00034617"/>
    </source>
</evidence>
<evidence type="ECO:0000256" key="2">
    <source>
        <dbReference type="ARBA" id="ARBA00022741"/>
    </source>
</evidence>
<dbReference type="Gene3D" id="3.40.50.300">
    <property type="entry name" value="P-loop containing nucleotide triphosphate hydrolases"/>
    <property type="match status" value="2"/>
</dbReference>
<dbReference type="PROSITE" id="PS51198">
    <property type="entry name" value="UVRD_HELICASE_ATP_BIND"/>
    <property type="match status" value="1"/>
</dbReference>
<organism evidence="12 13">
    <name type="scientific">Rosenbergiella nectarea</name>
    <dbReference type="NCBI Taxonomy" id="988801"/>
    <lineage>
        <taxon>Bacteria</taxon>
        <taxon>Pseudomonadati</taxon>
        <taxon>Pseudomonadota</taxon>
        <taxon>Gammaproteobacteria</taxon>
        <taxon>Enterobacterales</taxon>
        <taxon>Erwiniaceae</taxon>
        <taxon>Rosenbergiella</taxon>
    </lineage>
</organism>
<evidence type="ECO:0000313" key="13">
    <source>
        <dbReference type="Proteomes" id="UP000242515"/>
    </source>
</evidence>
<dbReference type="Gene3D" id="1.10.10.160">
    <property type="match status" value="1"/>
</dbReference>
<dbReference type="GO" id="GO:0003677">
    <property type="term" value="F:DNA binding"/>
    <property type="evidence" value="ECO:0007669"/>
    <property type="project" value="InterPro"/>
</dbReference>
<keyword evidence="5 10" id="KW-0067">ATP-binding</keyword>
<evidence type="ECO:0000256" key="3">
    <source>
        <dbReference type="ARBA" id="ARBA00022801"/>
    </source>
</evidence>
<name>A0A1H9HFY7_9GAMM</name>